<dbReference type="AlphaFoldDB" id="D4LCV2"/>
<dbReference type="STRING" id="213810.RUM_13220"/>
<sequence>MHPWKHFCTITRHRHQVIRHCRKAGILWQGLRHDLSKYTPTEFIPGARYYIGTRSPNEGERQDKGYSLAWMHHKGRNRHHFEYWTDYVPPTRRMQPVPMPARYVAEMFCDRVAASKIYLGEQYSNDAPLAYFLRGKPGRMIHPDTSDQLERLLTILAQEGEDAAFSAVRQMVKKAKQGKEPGRHE</sequence>
<dbReference type="BioCyc" id="RCHA213810:RUM_RS06415-MONOMER"/>
<accession>D4LCV2</accession>
<proteinExistence type="predicted"/>
<dbReference type="InterPro" id="IPR043721">
    <property type="entry name" value="DUF5662"/>
</dbReference>
<evidence type="ECO:0000313" key="2">
    <source>
        <dbReference type="Proteomes" id="UP000007054"/>
    </source>
</evidence>
<name>D4LCV2_RUMC1</name>
<reference evidence="1" key="2">
    <citation type="submission" date="2010-03" db="EMBL/GenBank/DDBJ databases">
        <authorList>
            <person name="Pajon A."/>
        </authorList>
    </citation>
    <scope>NUCLEOTIDE SEQUENCE</scope>
    <source>
        <strain evidence="1">Type strain: 18P13</strain>
    </source>
</reference>
<gene>
    <name evidence="1" type="ordered locus">RUM_13220</name>
</gene>
<dbReference type="KEGG" id="rch:RUM_13220"/>
<dbReference type="HOGENOM" id="CLU_095585_0_0_9"/>
<protein>
    <recommendedName>
        <fullName evidence="3">Catalase</fullName>
    </recommendedName>
</protein>
<dbReference type="OrthoDB" id="9784470at2"/>
<dbReference type="Pfam" id="PF18907">
    <property type="entry name" value="DUF5662"/>
    <property type="match status" value="1"/>
</dbReference>
<keyword evidence="2" id="KW-1185">Reference proteome</keyword>
<dbReference type="EMBL" id="FP929052">
    <property type="protein sequence ID" value="CBL17447.1"/>
    <property type="molecule type" value="Genomic_DNA"/>
</dbReference>
<organism evidence="1 2">
    <name type="scientific">Ruminococcus champanellensis (strain DSM 18848 / JCM 17042 / KCTC 15320 / 18P13)</name>
    <dbReference type="NCBI Taxonomy" id="213810"/>
    <lineage>
        <taxon>Bacteria</taxon>
        <taxon>Bacillati</taxon>
        <taxon>Bacillota</taxon>
        <taxon>Clostridia</taxon>
        <taxon>Eubacteriales</taxon>
        <taxon>Oscillospiraceae</taxon>
        <taxon>Ruminococcus</taxon>
    </lineage>
</organism>
<evidence type="ECO:0000313" key="1">
    <source>
        <dbReference type="EMBL" id="CBL17447.1"/>
    </source>
</evidence>
<dbReference type="PATRIC" id="fig|213810.4.peg.1218"/>
<reference evidence="1" key="1">
    <citation type="submission" date="2010-03" db="EMBL/GenBank/DDBJ databases">
        <title>The genome sequence of Ruminococcus sp. 18P13.</title>
        <authorList>
            <consortium name="metaHIT consortium -- http://www.metahit.eu/"/>
            <person name="Pajon A."/>
            <person name="Turner K."/>
            <person name="Parkhill J."/>
            <person name="Bernalier A."/>
        </authorList>
    </citation>
    <scope>NUCLEOTIDE SEQUENCE [LARGE SCALE GENOMIC DNA]</scope>
    <source>
        <strain evidence="1">Type strain: 18P13</strain>
    </source>
</reference>
<evidence type="ECO:0008006" key="3">
    <source>
        <dbReference type="Google" id="ProtNLM"/>
    </source>
</evidence>
<dbReference type="RefSeq" id="WP_015558354.1">
    <property type="nucleotide sequence ID" value="NC_021039.1"/>
</dbReference>
<dbReference type="GeneID" id="83156057"/>
<dbReference type="Proteomes" id="UP000007054">
    <property type="component" value="Chromosome"/>
</dbReference>